<dbReference type="PROSITE" id="PS00211">
    <property type="entry name" value="ABC_TRANSPORTER_1"/>
    <property type="match status" value="1"/>
</dbReference>
<evidence type="ECO:0000313" key="12">
    <source>
        <dbReference type="Proteomes" id="UP000006565"/>
    </source>
</evidence>
<dbReference type="Gene3D" id="3.40.50.300">
    <property type="entry name" value="P-loop containing nucleotide triphosphate hydrolases"/>
    <property type="match status" value="1"/>
</dbReference>
<evidence type="ECO:0000256" key="3">
    <source>
        <dbReference type="ARBA" id="ARBA00022741"/>
    </source>
</evidence>
<dbReference type="GO" id="GO:0015420">
    <property type="term" value="F:ABC-type vitamin B12 transporter activity"/>
    <property type="evidence" value="ECO:0007669"/>
    <property type="project" value="UniProtKB-EC"/>
</dbReference>
<dbReference type="GO" id="GO:0005524">
    <property type="term" value="F:ATP binding"/>
    <property type="evidence" value="ECO:0007669"/>
    <property type="project" value="UniProtKB-KW"/>
</dbReference>
<dbReference type="FunFam" id="3.40.50.300:FF:000134">
    <property type="entry name" value="Iron-enterobactin ABC transporter ATP-binding protein"/>
    <property type="match status" value="1"/>
</dbReference>
<keyword evidence="4" id="KW-0067">ATP-binding</keyword>
<evidence type="ECO:0000256" key="2">
    <source>
        <dbReference type="ARBA" id="ARBA00022448"/>
    </source>
</evidence>
<dbReference type="EC" id="7.6.2.8" evidence="7"/>
<evidence type="ECO:0000256" key="8">
    <source>
        <dbReference type="ARBA" id="ARBA00073649"/>
    </source>
</evidence>
<dbReference type="GO" id="GO:0016887">
    <property type="term" value="F:ATP hydrolysis activity"/>
    <property type="evidence" value="ECO:0007669"/>
    <property type="project" value="InterPro"/>
</dbReference>
<dbReference type="InterPro" id="IPR050153">
    <property type="entry name" value="Metal_Ion_Import_ABC"/>
</dbReference>
<keyword evidence="3" id="KW-0547">Nucleotide-binding</keyword>
<organism evidence="11 12">
    <name type="scientific">Methanolacinia petrolearia (strain DSM 11571 / OCM 486 / SEBR 4847)</name>
    <name type="common">Methanoplanus petrolearius</name>
    <dbReference type="NCBI Taxonomy" id="679926"/>
    <lineage>
        <taxon>Archaea</taxon>
        <taxon>Methanobacteriati</taxon>
        <taxon>Methanobacteriota</taxon>
        <taxon>Stenosarchaea group</taxon>
        <taxon>Methanomicrobia</taxon>
        <taxon>Methanomicrobiales</taxon>
        <taxon>Methanomicrobiaceae</taxon>
        <taxon>Methanolacinia</taxon>
    </lineage>
</organism>
<proteinExistence type="inferred from homology"/>
<dbReference type="AlphaFoldDB" id="E1RCW5"/>
<dbReference type="KEGG" id="mpi:Mpet_0015"/>
<evidence type="ECO:0000256" key="9">
    <source>
        <dbReference type="ARBA" id="ARBA00077139"/>
    </source>
</evidence>
<reference evidence="11 12" key="1">
    <citation type="journal article" date="2010" name="Stand. Genomic Sci.">
        <title>Complete genome sequence of Methanoplanus petrolearius type strain (SEBR 4847).</title>
        <authorList>
            <person name="Brambilla E."/>
            <person name="Djao O.D."/>
            <person name="Daligault H."/>
            <person name="Lapidus A."/>
            <person name="Lucas S."/>
            <person name="Hammon N."/>
            <person name="Nolan M."/>
            <person name="Tice H."/>
            <person name="Cheng J.F."/>
            <person name="Han C."/>
            <person name="Tapia R."/>
            <person name="Goodwin L."/>
            <person name="Pitluck S."/>
            <person name="Liolios K."/>
            <person name="Ivanova N."/>
            <person name="Mavromatis K."/>
            <person name="Mikhailova N."/>
            <person name="Pati A."/>
            <person name="Chen A."/>
            <person name="Palaniappan K."/>
            <person name="Land M."/>
            <person name="Hauser L."/>
            <person name="Chang Y.J."/>
            <person name="Jeffries C.D."/>
            <person name="Rohde M."/>
            <person name="Spring S."/>
            <person name="Sikorski J."/>
            <person name="Goker M."/>
            <person name="Woyke T."/>
            <person name="Bristow J."/>
            <person name="Eisen J.A."/>
            <person name="Markowitz V."/>
            <person name="Hugenholtz P."/>
            <person name="Kyrpides N.C."/>
            <person name="Klenk H.P."/>
        </authorList>
    </citation>
    <scope>NUCLEOTIDE SEQUENCE [LARGE SCALE GENOMIC DNA]</scope>
    <source>
        <strain evidence="12">DSM 11571 / OCM 486 / SEBR 4847</strain>
    </source>
</reference>
<dbReference type="PANTHER" id="PTHR42734">
    <property type="entry name" value="METAL TRANSPORT SYSTEM ATP-BINDING PROTEIN TM_0124-RELATED"/>
    <property type="match status" value="1"/>
</dbReference>
<comment type="catalytic activity">
    <reaction evidence="5">
        <text>an R-cob(III)alamin(out) + ATP + H2O = an R-cob(III)alamin(in) + ADP + phosphate + H(+)</text>
        <dbReference type="Rhea" id="RHEA:17873"/>
        <dbReference type="ChEBI" id="CHEBI:15377"/>
        <dbReference type="ChEBI" id="CHEBI:15378"/>
        <dbReference type="ChEBI" id="CHEBI:30616"/>
        <dbReference type="ChEBI" id="CHEBI:43474"/>
        <dbReference type="ChEBI" id="CHEBI:140785"/>
        <dbReference type="ChEBI" id="CHEBI:456216"/>
        <dbReference type="EC" id="7.6.2.8"/>
    </reaction>
</comment>
<dbReference type="eggNOG" id="arCOG00198">
    <property type="taxonomic scope" value="Archaea"/>
</dbReference>
<keyword evidence="2" id="KW-0813">Transport</keyword>
<dbReference type="EMBL" id="CP002117">
    <property type="protein sequence ID" value="ADN34796.1"/>
    <property type="molecule type" value="Genomic_DNA"/>
</dbReference>
<feature type="domain" description="ABC transporter" evidence="10">
    <location>
        <begin position="3"/>
        <end position="236"/>
    </location>
</feature>
<evidence type="ECO:0000256" key="6">
    <source>
        <dbReference type="ARBA" id="ARBA00058960"/>
    </source>
</evidence>
<dbReference type="InterPro" id="IPR003439">
    <property type="entry name" value="ABC_transporter-like_ATP-bd"/>
</dbReference>
<keyword evidence="12" id="KW-1185">Reference proteome</keyword>
<dbReference type="GeneID" id="9742453"/>
<dbReference type="OrthoDB" id="24644at2157"/>
<dbReference type="Proteomes" id="UP000006565">
    <property type="component" value="Chromosome"/>
</dbReference>
<evidence type="ECO:0000256" key="5">
    <source>
        <dbReference type="ARBA" id="ARBA00050590"/>
    </source>
</evidence>
<evidence type="ECO:0000256" key="7">
    <source>
        <dbReference type="ARBA" id="ARBA00066387"/>
    </source>
</evidence>
<sequence>MILSINGIEFSYRSRDVLRDVSFDVQPNEIMTILGPNGVGKTTLLKCINKIHHPKAGSILIEDEDIMKMDLLNVARRVGYVPQHCEKGRLTAYDAILLGRRPHITWNTSDNDLKIVDAAIKRLRMEDLAMRYIDEMSGGELQKVSVARALVQEPKLMLLDEPTSSLDLKNQQEILRIIKAVVRGHSVSAVMTMHDINTALRFSDKFVLLKDGQIYAAGGPEIITPESIREVYDVDVHVENFKNSPIVIPV</sequence>
<dbReference type="RefSeq" id="WP_013327975.1">
    <property type="nucleotide sequence ID" value="NC_014507.1"/>
</dbReference>
<evidence type="ECO:0000313" key="11">
    <source>
        <dbReference type="EMBL" id="ADN34796.1"/>
    </source>
</evidence>
<dbReference type="SMART" id="SM00382">
    <property type="entry name" value="AAA"/>
    <property type="match status" value="1"/>
</dbReference>
<dbReference type="InterPro" id="IPR027417">
    <property type="entry name" value="P-loop_NTPase"/>
</dbReference>
<comment type="similarity">
    <text evidence="1">Belongs to the ABC transporter superfamily.</text>
</comment>
<dbReference type="CDD" id="cd03214">
    <property type="entry name" value="ABC_Iron-Siderophores_B12_Hemin"/>
    <property type="match status" value="1"/>
</dbReference>
<dbReference type="InterPro" id="IPR017871">
    <property type="entry name" value="ABC_transporter-like_CS"/>
</dbReference>
<dbReference type="STRING" id="679926.Mpet_0015"/>
<evidence type="ECO:0000256" key="4">
    <source>
        <dbReference type="ARBA" id="ARBA00022840"/>
    </source>
</evidence>
<accession>E1RCW5</accession>
<comment type="function">
    <text evidence="6">Required for corrinoid utilization. Probably part of the ABC transporter complex BtuCDF involved in cobalamin (vitamin B12) import. Probably responsible for energy coupling to the transport system.</text>
</comment>
<dbReference type="PROSITE" id="PS50893">
    <property type="entry name" value="ABC_TRANSPORTER_2"/>
    <property type="match status" value="1"/>
</dbReference>
<evidence type="ECO:0000259" key="10">
    <source>
        <dbReference type="PROSITE" id="PS50893"/>
    </source>
</evidence>
<dbReference type="PANTHER" id="PTHR42734:SF6">
    <property type="entry name" value="MOLYBDATE IMPORT ATP-BINDING PROTEIN MOLC"/>
    <property type="match status" value="1"/>
</dbReference>
<name>E1RCW5_METP4</name>
<protein>
    <recommendedName>
        <fullName evidence="8">Cobalamin import ATP-binding protein BtuD</fullName>
        <ecNumber evidence="7">7.6.2.8</ecNumber>
    </recommendedName>
    <alternativeName>
        <fullName evidence="9">Vitamin B12-transporting ATPase</fullName>
    </alternativeName>
</protein>
<evidence type="ECO:0000256" key="1">
    <source>
        <dbReference type="ARBA" id="ARBA00005417"/>
    </source>
</evidence>
<dbReference type="HOGENOM" id="CLU_000604_1_11_2"/>
<dbReference type="Pfam" id="PF00005">
    <property type="entry name" value="ABC_tran"/>
    <property type="match status" value="1"/>
</dbReference>
<gene>
    <name evidence="11" type="ordered locus">Mpet_0015</name>
</gene>
<dbReference type="InterPro" id="IPR003593">
    <property type="entry name" value="AAA+_ATPase"/>
</dbReference>
<dbReference type="SUPFAM" id="SSF52540">
    <property type="entry name" value="P-loop containing nucleoside triphosphate hydrolases"/>
    <property type="match status" value="1"/>
</dbReference>